<reference evidence="2 3" key="1">
    <citation type="submission" date="2019-09" db="EMBL/GenBank/DDBJ databases">
        <authorList>
            <person name="Vacheron J."/>
            <person name="Dubost A."/>
            <person name="Prigent-Combaret C."/>
            <person name="Muller D."/>
        </authorList>
    </citation>
    <scope>NUCLEOTIDE SEQUENCE [LARGE SCALE GENOMIC DNA]</scope>
    <source>
        <strain evidence="2 3">JV497</strain>
    </source>
</reference>
<feature type="transmembrane region" description="Helical" evidence="1">
    <location>
        <begin position="90"/>
        <end position="108"/>
    </location>
</feature>
<feature type="transmembrane region" description="Helical" evidence="1">
    <location>
        <begin position="128"/>
        <end position="145"/>
    </location>
</feature>
<comment type="caution">
    <text evidence="2">The sequence shown here is derived from an EMBL/GenBank/DDBJ whole genome shotgun (WGS) entry which is preliminary data.</text>
</comment>
<dbReference type="Proteomes" id="UP000323924">
    <property type="component" value="Unassembled WGS sequence"/>
</dbReference>
<gene>
    <name evidence="2" type="ORF">F2A38_09905</name>
</gene>
<dbReference type="AlphaFoldDB" id="A0AB34C8P1"/>
<evidence type="ECO:0008006" key="4">
    <source>
        <dbReference type="Google" id="ProtNLM"/>
    </source>
</evidence>
<keyword evidence="1" id="KW-0812">Transmembrane</keyword>
<accession>A0AB34C8P1</accession>
<feature type="transmembrane region" description="Helical" evidence="1">
    <location>
        <begin position="21"/>
        <end position="42"/>
    </location>
</feature>
<dbReference type="RefSeq" id="WP_150050015.1">
    <property type="nucleotide sequence ID" value="NZ_VWPC01000007.1"/>
</dbReference>
<feature type="transmembrane region" description="Helical" evidence="1">
    <location>
        <begin position="166"/>
        <end position="184"/>
    </location>
</feature>
<evidence type="ECO:0000313" key="3">
    <source>
        <dbReference type="Proteomes" id="UP000323924"/>
    </source>
</evidence>
<protein>
    <recommendedName>
        <fullName evidence="4">Transmembrane protein</fullName>
    </recommendedName>
</protein>
<keyword evidence="1" id="KW-0472">Membrane</keyword>
<organism evidence="2 3">
    <name type="scientific">Pseudomonas chlororaphis</name>
    <dbReference type="NCBI Taxonomy" id="587753"/>
    <lineage>
        <taxon>Bacteria</taxon>
        <taxon>Pseudomonadati</taxon>
        <taxon>Pseudomonadota</taxon>
        <taxon>Gammaproteobacteria</taxon>
        <taxon>Pseudomonadales</taxon>
        <taxon>Pseudomonadaceae</taxon>
        <taxon>Pseudomonas</taxon>
    </lineage>
</organism>
<evidence type="ECO:0000256" key="1">
    <source>
        <dbReference type="SAM" id="Phobius"/>
    </source>
</evidence>
<keyword evidence="1" id="KW-1133">Transmembrane helix</keyword>
<sequence length="216" mass="23693">MLAPAPSLPNPLVRRLFTLWTWFYHLLSWIAVAAPLSLMLFADLQLIVPRDVSGTLFGGAMGFQLFLGLWIVCALGLTLALLTRMPGARLAWLVAGLVPLLLGAWWRINYPDDADGNLIFSPQAWELDYAMAIGCGFVASGLYWYRHGRLKPRPAASSADVLFLRTVGALILAGVFILPALSFIKEQTLPHCAFNKAGQQLSVCLGDDPDERVIVD</sequence>
<evidence type="ECO:0000313" key="2">
    <source>
        <dbReference type="EMBL" id="KAA5843576.1"/>
    </source>
</evidence>
<feature type="transmembrane region" description="Helical" evidence="1">
    <location>
        <begin position="62"/>
        <end position="83"/>
    </location>
</feature>
<dbReference type="EMBL" id="VWPC01000007">
    <property type="protein sequence ID" value="KAA5843576.1"/>
    <property type="molecule type" value="Genomic_DNA"/>
</dbReference>
<name>A0AB34C8P1_9PSED</name>
<proteinExistence type="predicted"/>